<dbReference type="EMBL" id="CP165727">
    <property type="protein sequence ID" value="XDV65006.1"/>
    <property type="molecule type" value="Genomic_DNA"/>
</dbReference>
<reference evidence="2" key="1">
    <citation type="submission" date="2024-08" db="EMBL/GenBank/DDBJ databases">
        <authorList>
            <person name="Yu S.T."/>
        </authorList>
    </citation>
    <scope>NUCLEOTIDE SEQUENCE</scope>
    <source>
        <strain evidence="2">R33</strain>
    </source>
</reference>
<organism evidence="2">
    <name type="scientific">Streptomyces sp. R33</name>
    <dbReference type="NCBI Taxonomy" id="3238629"/>
    <lineage>
        <taxon>Bacteria</taxon>
        <taxon>Bacillati</taxon>
        <taxon>Actinomycetota</taxon>
        <taxon>Actinomycetes</taxon>
        <taxon>Kitasatosporales</taxon>
        <taxon>Streptomycetaceae</taxon>
        <taxon>Streptomyces</taxon>
    </lineage>
</organism>
<name>A0AB39Y6A0_9ACTN</name>
<feature type="region of interest" description="Disordered" evidence="1">
    <location>
        <begin position="77"/>
        <end position="100"/>
    </location>
</feature>
<gene>
    <name evidence="2" type="ORF">AB5J51_19665</name>
</gene>
<evidence type="ECO:0000256" key="1">
    <source>
        <dbReference type="SAM" id="MobiDB-lite"/>
    </source>
</evidence>
<dbReference type="RefSeq" id="WP_136224729.1">
    <property type="nucleotide sequence ID" value="NZ_CP165727.1"/>
</dbReference>
<protein>
    <submittedName>
        <fullName evidence="2">Uncharacterized protein</fullName>
    </submittedName>
</protein>
<feature type="compositionally biased region" description="Polar residues" evidence="1">
    <location>
        <begin position="77"/>
        <end position="87"/>
    </location>
</feature>
<sequence length="100" mass="10602">MPWINGYVRSDGTPVRGHVRLPVGARRETTLLGLFVIGAFVLGGGTTTAGAGAGTGQELPRPQSTVVYPIKWPAWEKQTQPQPTPTVSYPIVFPSTGSGR</sequence>
<evidence type="ECO:0000313" key="2">
    <source>
        <dbReference type="EMBL" id="XDV65006.1"/>
    </source>
</evidence>
<proteinExistence type="predicted"/>
<dbReference type="AlphaFoldDB" id="A0AB39Y6A0"/>
<accession>A0AB39Y6A0</accession>